<keyword evidence="7 8" id="KW-0472">Membrane</keyword>
<reference evidence="12 14" key="2">
    <citation type="submission" date="2024-04" db="EMBL/GenBank/DDBJ databases">
        <title>Three lactobacilli isolated from voided urine samples from females with type 2 diabetes.</title>
        <authorList>
            <person name="Kula A."/>
            <person name="Stegman N."/>
            <person name="Putonti C."/>
        </authorList>
    </citation>
    <scope>NUCLEOTIDE SEQUENCE [LARGE SCALE GENOMIC DNA]</scope>
    <source>
        <strain evidence="12 14">1855</strain>
    </source>
</reference>
<dbReference type="InterPro" id="IPR058533">
    <property type="entry name" value="Cation_efflux_TM"/>
</dbReference>
<dbReference type="Gene3D" id="3.30.70.1350">
    <property type="entry name" value="Cation efflux protein, cytoplasmic domain"/>
    <property type="match status" value="1"/>
</dbReference>
<dbReference type="Gene3D" id="1.20.1510.10">
    <property type="entry name" value="Cation efflux protein transmembrane domain"/>
    <property type="match status" value="1"/>
</dbReference>
<proteinExistence type="inferred from homology"/>
<evidence type="ECO:0000256" key="5">
    <source>
        <dbReference type="ARBA" id="ARBA00022989"/>
    </source>
</evidence>
<keyword evidence="5 8" id="KW-1133">Transmembrane helix</keyword>
<dbReference type="EMBL" id="VYWW01000040">
    <property type="protein sequence ID" value="KAA9320750.1"/>
    <property type="molecule type" value="Genomic_DNA"/>
</dbReference>
<dbReference type="InterPro" id="IPR027470">
    <property type="entry name" value="Cation_efflux_CTD"/>
</dbReference>
<feature type="domain" description="Cation efflux protein cytoplasmic" evidence="10">
    <location>
        <begin position="205"/>
        <end position="280"/>
    </location>
</feature>
<feature type="domain" description="Cation efflux protein transmembrane" evidence="9">
    <location>
        <begin position="12"/>
        <end position="201"/>
    </location>
</feature>
<evidence type="ECO:0000256" key="8">
    <source>
        <dbReference type="SAM" id="Phobius"/>
    </source>
</evidence>
<feature type="transmembrane region" description="Helical" evidence="8">
    <location>
        <begin position="12"/>
        <end position="34"/>
    </location>
</feature>
<evidence type="ECO:0000256" key="7">
    <source>
        <dbReference type="ARBA" id="ARBA00023136"/>
    </source>
</evidence>
<keyword evidence="3" id="KW-0813">Transport</keyword>
<dbReference type="OrthoDB" id="9809646at2"/>
<feature type="transmembrane region" description="Helical" evidence="8">
    <location>
        <begin position="80"/>
        <end position="99"/>
    </location>
</feature>
<evidence type="ECO:0000313" key="14">
    <source>
        <dbReference type="Proteomes" id="UP001385848"/>
    </source>
</evidence>
<evidence type="ECO:0000256" key="1">
    <source>
        <dbReference type="ARBA" id="ARBA00004141"/>
    </source>
</evidence>
<dbReference type="Pfam" id="PF01545">
    <property type="entry name" value="Cation_efflux"/>
    <property type="match status" value="1"/>
</dbReference>
<evidence type="ECO:0000256" key="4">
    <source>
        <dbReference type="ARBA" id="ARBA00022692"/>
    </source>
</evidence>
<keyword evidence="6" id="KW-0406">Ion transport</keyword>
<dbReference type="InterPro" id="IPR027469">
    <property type="entry name" value="Cation_efflux_TMD_sf"/>
</dbReference>
<dbReference type="KEGG" id="lje:BUE77_02080"/>
<dbReference type="AlphaFoldDB" id="A0A5N1IBN1"/>
<reference evidence="11 13" key="1">
    <citation type="submission" date="2019-09" db="EMBL/GenBank/DDBJ databases">
        <title>Draft genome sequence assemblies of isolates from the urinary tract.</title>
        <authorList>
            <person name="Mores C.R."/>
            <person name="Putonti C."/>
            <person name="Wolfe A.J."/>
        </authorList>
    </citation>
    <scope>NUCLEOTIDE SEQUENCE [LARGE SCALE GENOMIC DNA]</scope>
    <source>
        <strain evidence="11 13">UMB246</strain>
    </source>
</reference>
<dbReference type="EMBL" id="JBBVUL010000022">
    <property type="protein sequence ID" value="MEL0565943.1"/>
    <property type="molecule type" value="Genomic_DNA"/>
</dbReference>
<evidence type="ECO:0000259" key="10">
    <source>
        <dbReference type="Pfam" id="PF16916"/>
    </source>
</evidence>
<dbReference type="GO" id="GO:0005385">
    <property type="term" value="F:zinc ion transmembrane transporter activity"/>
    <property type="evidence" value="ECO:0007669"/>
    <property type="project" value="TreeGrafter"/>
</dbReference>
<feature type="transmembrane region" description="Helical" evidence="8">
    <location>
        <begin position="40"/>
        <end position="59"/>
    </location>
</feature>
<comment type="similarity">
    <text evidence="2">Belongs to the cation diffusion facilitator (CDF) transporter (TC 2.A.4) family. SLC30A subfamily.</text>
</comment>
<dbReference type="GeneID" id="31742490"/>
<dbReference type="Proteomes" id="UP001385848">
    <property type="component" value="Unassembled WGS sequence"/>
</dbReference>
<protein>
    <submittedName>
        <fullName evidence="12">Cation diffusion facilitator family transporter</fullName>
    </submittedName>
    <submittedName>
        <fullName evidence="11">Cation transporter</fullName>
    </submittedName>
</protein>
<dbReference type="RefSeq" id="WP_006588254.1">
    <property type="nucleotide sequence ID" value="NZ_CATOUV010000001.1"/>
</dbReference>
<evidence type="ECO:0000313" key="13">
    <source>
        <dbReference type="Proteomes" id="UP000327236"/>
    </source>
</evidence>
<dbReference type="GO" id="GO:0005886">
    <property type="term" value="C:plasma membrane"/>
    <property type="evidence" value="ECO:0007669"/>
    <property type="project" value="TreeGrafter"/>
</dbReference>
<keyword evidence="4 8" id="KW-0812">Transmembrane</keyword>
<dbReference type="Pfam" id="PF16916">
    <property type="entry name" value="ZT_dimer"/>
    <property type="match status" value="1"/>
</dbReference>
<dbReference type="InterPro" id="IPR036837">
    <property type="entry name" value="Cation_efflux_CTD_sf"/>
</dbReference>
<feature type="transmembrane region" description="Helical" evidence="8">
    <location>
        <begin position="152"/>
        <end position="169"/>
    </location>
</feature>
<evidence type="ECO:0000256" key="6">
    <source>
        <dbReference type="ARBA" id="ARBA00023065"/>
    </source>
</evidence>
<comment type="caution">
    <text evidence="11">The sequence shown here is derived from an EMBL/GenBank/DDBJ whole genome shotgun (WGS) entry which is preliminary data.</text>
</comment>
<dbReference type="PANTHER" id="PTHR11562">
    <property type="entry name" value="CATION EFFLUX PROTEIN/ ZINC TRANSPORTER"/>
    <property type="match status" value="1"/>
</dbReference>
<dbReference type="NCBIfam" id="TIGR01297">
    <property type="entry name" value="CDF"/>
    <property type="match status" value="1"/>
</dbReference>
<feature type="transmembrane region" description="Helical" evidence="8">
    <location>
        <begin position="111"/>
        <end position="131"/>
    </location>
</feature>
<evidence type="ECO:0000259" key="9">
    <source>
        <dbReference type="Pfam" id="PF01545"/>
    </source>
</evidence>
<evidence type="ECO:0000313" key="11">
    <source>
        <dbReference type="EMBL" id="KAA9320750.1"/>
    </source>
</evidence>
<dbReference type="SUPFAM" id="SSF161111">
    <property type="entry name" value="Cation efflux protein transmembrane domain-like"/>
    <property type="match status" value="1"/>
</dbReference>
<accession>A0A5N1IBN1</accession>
<keyword evidence="14" id="KW-1185">Reference proteome</keyword>
<name>A0A5N1IBN1_LACJE</name>
<dbReference type="PANTHER" id="PTHR11562:SF17">
    <property type="entry name" value="RE54080P-RELATED"/>
    <property type="match status" value="1"/>
</dbReference>
<gene>
    <name evidence="12" type="ORF">AAC431_08480</name>
    <name evidence="11" type="ORF">F6H94_07510</name>
</gene>
<feature type="transmembrane region" description="Helical" evidence="8">
    <location>
        <begin position="175"/>
        <end position="193"/>
    </location>
</feature>
<evidence type="ECO:0000256" key="3">
    <source>
        <dbReference type="ARBA" id="ARBA00022448"/>
    </source>
</evidence>
<evidence type="ECO:0000313" key="12">
    <source>
        <dbReference type="EMBL" id="MEL0565943.1"/>
    </source>
</evidence>
<organism evidence="11 13">
    <name type="scientific">Lactobacillus jensenii</name>
    <dbReference type="NCBI Taxonomy" id="109790"/>
    <lineage>
        <taxon>Bacteria</taxon>
        <taxon>Bacillati</taxon>
        <taxon>Bacillota</taxon>
        <taxon>Bacilli</taxon>
        <taxon>Lactobacillales</taxon>
        <taxon>Lactobacillaceae</taxon>
        <taxon>Lactobacillus</taxon>
    </lineage>
</organism>
<dbReference type="SUPFAM" id="SSF160240">
    <property type="entry name" value="Cation efflux protein cytoplasmic domain-like"/>
    <property type="match status" value="1"/>
</dbReference>
<dbReference type="InterPro" id="IPR050681">
    <property type="entry name" value="CDF/SLC30A"/>
</dbReference>
<sequence>MRQNKITSKYFFVTALNIIITLAEFLGGIFSGSLALLSDAVHNLSDVAAIVISFIAHLIGQKDRNKRKTFGYQRAETLAAFTNGVVLFVISFFLMIEAFERFSQPQEVKGKLMLIIAIIGLIANGISMLVMKSDSAHNLNVRSTFLHMMSDALSSVAVVIGAAMIYFWKSSLIDPLMTLLVSIFVMFEAYKITRKAANILMESNPNVDLDEIKKLVLTFPEVTNLHHLHVWRYSDDLIMMDAHINVTEKMSVVQLEQLYMKIGHELKEKLGINHVTLQAEYQRGIKESMIVLNKDD</sequence>
<evidence type="ECO:0000256" key="2">
    <source>
        <dbReference type="ARBA" id="ARBA00008873"/>
    </source>
</evidence>
<dbReference type="Proteomes" id="UP000327236">
    <property type="component" value="Unassembled WGS sequence"/>
</dbReference>
<dbReference type="InterPro" id="IPR002524">
    <property type="entry name" value="Cation_efflux"/>
</dbReference>
<comment type="subcellular location">
    <subcellularLocation>
        <location evidence="1">Membrane</location>
        <topology evidence="1">Multi-pass membrane protein</topology>
    </subcellularLocation>
</comment>